<reference evidence="1" key="1">
    <citation type="submission" date="2012-04" db="EMBL/GenBank/DDBJ databases">
        <title>The Genome Sequence of Loa loa.</title>
        <authorList>
            <consortium name="The Broad Institute Genome Sequencing Platform"/>
            <consortium name="Broad Institute Genome Sequencing Center for Infectious Disease"/>
            <person name="Nutman T.B."/>
            <person name="Fink D.L."/>
            <person name="Russ C."/>
            <person name="Young S."/>
            <person name="Zeng Q."/>
            <person name="Gargeya S."/>
            <person name="Alvarado L."/>
            <person name="Berlin A."/>
            <person name="Chapman S.B."/>
            <person name="Chen Z."/>
            <person name="Freedman E."/>
            <person name="Gellesch M."/>
            <person name="Goldberg J."/>
            <person name="Griggs A."/>
            <person name="Gujja S."/>
            <person name="Heilman E.R."/>
            <person name="Heiman D."/>
            <person name="Howarth C."/>
            <person name="Mehta T."/>
            <person name="Neiman D."/>
            <person name="Pearson M."/>
            <person name="Roberts A."/>
            <person name="Saif S."/>
            <person name="Shea T."/>
            <person name="Shenoy N."/>
            <person name="Sisk P."/>
            <person name="Stolte C."/>
            <person name="Sykes S."/>
            <person name="White J."/>
            <person name="Yandava C."/>
            <person name="Haas B."/>
            <person name="Henn M.R."/>
            <person name="Nusbaum C."/>
            <person name="Birren B."/>
        </authorList>
    </citation>
    <scope>NUCLEOTIDE SEQUENCE [LARGE SCALE GENOMIC DNA]</scope>
</reference>
<evidence type="ECO:0000313" key="1">
    <source>
        <dbReference type="EMBL" id="EFO23983.1"/>
    </source>
</evidence>
<dbReference type="AlphaFoldDB" id="A0A1S0U203"/>
<name>A0A1S0U203_LOALO</name>
<dbReference type="GeneID" id="9941907"/>
<proteinExistence type="predicted"/>
<sequence length="67" mass="7433">IHCKISEAIHRNAKERMAEAVFSESHKYRTGTGSDEVNGSGSYLELLVLDADRCTCFLSIKFLAVTL</sequence>
<feature type="non-terminal residue" evidence="1">
    <location>
        <position position="1"/>
    </location>
</feature>
<dbReference type="EMBL" id="JH712254">
    <property type="protein sequence ID" value="EFO23983.1"/>
    <property type="molecule type" value="Genomic_DNA"/>
</dbReference>
<protein>
    <submittedName>
        <fullName evidence="1">Uncharacterized protein</fullName>
    </submittedName>
</protein>
<gene>
    <name evidence="1" type="ORF">LOAG_04506</name>
</gene>
<dbReference type="KEGG" id="loa:LOAG_04506"/>
<dbReference type="CTD" id="9941907"/>
<organism evidence="1">
    <name type="scientific">Loa loa</name>
    <name type="common">Eye worm</name>
    <name type="synonym">Filaria loa</name>
    <dbReference type="NCBI Taxonomy" id="7209"/>
    <lineage>
        <taxon>Eukaryota</taxon>
        <taxon>Metazoa</taxon>
        <taxon>Ecdysozoa</taxon>
        <taxon>Nematoda</taxon>
        <taxon>Chromadorea</taxon>
        <taxon>Rhabditida</taxon>
        <taxon>Spirurina</taxon>
        <taxon>Spiruromorpha</taxon>
        <taxon>Filarioidea</taxon>
        <taxon>Onchocercidae</taxon>
        <taxon>Loa</taxon>
    </lineage>
</organism>
<accession>A0A1S0U203</accession>
<dbReference type="InParanoid" id="A0A1S0U203"/>
<dbReference type="RefSeq" id="XP_003140091.1">
    <property type="nucleotide sequence ID" value="XM_003140043.1"/>
</dbReference>